<evidence type="ECO:0000313" key="1">
    <source>
        <dbReference type="EMBL" id="JAD80904.1"/>
    </source>
</evidence>
<reference evidence="1" key="1">
    <citation type="submission" date="2014-09" db="EMBL/GenBank/DDBJ databases">
        <authorList>
            <person name="Magalhaes I.L.F."/>
            <person name="Oliveira U."/>
            <person name="Santos F.R."/>
            <person name="Vidigal T.H.D.A."/>
            <person name="Brescovit A.D."/>
            <person name="Santos A.J."/>
        </authorList>
    </citation>
    <scope>NUCLEOTIDE SEQUENCE</scope>
    <source>
        <tissue evidence="1">Shoot tissue taken approximately 20 cm above the soil surface</tissue>
    </source>
</reference>
<proteinExistence type="predicted"/>
<protein>
    <submittedName>
        <fullName evidence="1">Uncharacterized protein</fullName>
    </submittedName>
</protein>
<accession>A0A0A9CX28</accession>
<reference evidence="1" key="2">
    <citation type="journal article" date="2015" name="Data Brief">
        <title>Shoot transcriptome of the giant reed, Arundo donax.</title>
        <authorList>
            <person name="Barrero R.A."/>
            <person name="Guerrero F.D."/>
            <person name="Moolhuijzen P."/>
            <person name="Goolsby J.A."/>
            <person name="Tidwell J."/>
            <person name="Bellgard S.E."/>
            <person name="Bellgard M.I."/>
        </authorList>
    </citation>
    <scope>NUCLEOTIDE SEQUENCE</scope>
    <source>
        <tissue evidence="1">Shoot tissue taken approximately 20 cm above the soil surface</tissue>
    </source>
</reference>
<dbReference type="AlphaFoldDB" id="A0A0A9CX28"/>
<sequence length="33" mass="3814">MVIILLPKTENHQFVLTEHQTVHCVLIFHSVSV</sequence>
<organism evidence="1">
    <name type="scientific">Arundo donax</name>
    <name type="common">Giant reed</name>
    <name type="synonym">Donax arundinaceus</name>
    <dbReference type="NCBI Taxonomy" id="35708"/>
    <lineage>
        <taxon>Eukaryota</taxon>
        <taxon>Viridiplantae</taxon>
        <taxon>Streptophyta</taxon>
        <taxon>Embryophyta</taxon>
        <taxon>Tracheophyta</taxon>
        <taxon>Spermatophyta</taxon>
        <taxon>Magnoliopsida</taxon>
        <taxon>Liliopsida</taxon>
        <taxon>Poales</taxon>
        <taxon>Poaceae</taxon>
        <taxon>PACMAD clade</taxon>
        <taxon>Arundinoideae</taxon>
        <taxon>Arundineae</taxon>
        <taxon>Arundo</taxon>
    </lineage>
</organism>
<dbReference type="EMBL" id="GBRH01216991">
    <property type="protein sequence ID" value="JAD80904.1"/>
    <property type="molecule type" value="Transcribed_RNA"/>
</dbReference>
<name>A0A0A9CX28_ARUDO</name>